<dbReference type="RefSeq" id="WP_192569006.1">
    <property type="nucleotide sequence ID" value="NZ_JACZEP010000020.1"/>
</dbReference>
<dbReference type="EMBL" id="JACZEP010000020">
    <property type="protein sequence ID" value="MBE1208404.1"/>
    <property type="molecule type" value="Genomic_DNA"/>
</dbReference>
<gene>
    <name evidence="1" type="ORF">IHE39_29355</name>
</gene>
<keyword evidence="2" id="KW-1185">Reference proteome</keyword>
<comment type="caution">
    <text evidence="1">The sequence shown here is derived from an EMBL/GenBank/DDBJ whole genome shotgun (WGS) entry which is preliminary data.</text>
</comment>
<proteinExistence type="predicted"/>
<name>A0ABR9GXJ9_9HYPH</name>
<organism evidence="1 2">
    <name type="scientific">Aminobacter carboxidus</name>
    <dbReference type="NCBI Taxonomy" id="376165"/>
    <lineage>
        <taxon>Bacteria</taxon>
        <taxon>Pseudomonadati</taxon>
        <taxon>Pseudomonadota</taxon>
        <taxon>Alphaproteobacteria</taxon>
        <taxon>Hyphomicrobiales</taxon>
        <taxon>Phyllobacteriaceae</taxon>
        <taxon>Aminobacter</taxon>
    </lineage>
</organism>
<protein>
    <submittedName>
        <fullName evidence="1">Uncharacterized protein</fullName>
    </submittedName>
</protein>
<sequence>MESTFLLPTVFANRFIVGGYGEQVRISFGESRTIESPINFRGSVALTPYQAWELAKVLLQHLGPHAAQFEAELNAKSDAK</sequence>
<accession>A0ABR9GXJ9</accession>
<dbReference type="Proteomes" id="UP000598227">
    <property type="component" value="Unassembled WGS sequence"/>
</dbReference>
<evidence type="ECO:0000313" key="2">
    <source>
        <dbReference type="Proteomes" id="UP000598227"/>
    </source>
</evidence>
<evidence type="ECO:0000313" key="1">
    <source>
        <dbReference type="EMBL" id="MBE1208404.1"/>
    </source>
</evidence>
<reference evidence="1 2" key="1">
    <citation type="submission" date="2020-09" db="EMBL/GenBank/DDBJ databases">
        <title>Draft Genome Sequence of Aminobacter carboxidus type strain DSM 1086, a soil Gram-negative carboxydobacterium.</title>
        <authorList>
            <person name="Turrini P."/>
            <person name="Tescari M."/>
            <person name="Artuso I."/>
            <person name="Lugli G.A."/>
            <person name="Frangipani E."/>
            <person name="Ventura M."/>
            <person name="Visca P."/>
        </authorList>
    </citation>
    <scope>NUCLEOTIDE SEQUENCE [LARGE SCALE GENOMIC DNA]</scope>
    <source>
        <strain evidence="1 2">DSM 1086</strain>
    </source>
</reference>